<keyword evidence="3" id="KW-1185">Reference proteome</keyword>
<sequence>MTLRAFIDTHLIGAAPEPDLPPEPGRLTADTAFAVLAAGVAGSWGALYLLARAVRWAASW</sequence>
<proteinExistence type="predicted"/>
<evidence type="ECO:0000313" key="3">
    <source>
        <dbReference type="Proteomes" id="UP001139516"/>
    </source>
</evidence>
<dbReference type="RefSeq" id="WP_248670169.1">
    <property type="nucleotide sequence ID" value="NZ_JALPRX010000184.1"/>
</dbReference>
<dbReference type="EMBL" id="JALPRX010000184">
    <property type="protein sequence ID" value="MCK8788127.1"/>
    <property type="molecule type" value="Genomic_DNA"/>
</dbReference>
<comment type="caution">
    <text evidence="2">The sequence shown here is derived from an EMBL/GenBank/DDBJ whole genome shotgun (WGS) entry which is preliminary data.</text>
</comment>
<gene>
    <name evidence="2" type="ORF">M0638_27610</name>
</gene>
<organism evidence="2 3">
    <name type="scientific">Roseomonas acroporae</name>
    <dbReference type="NCBI Taxonomy" id="2937791"/>
    <lineage>
        <taxon>Bacteria</taxon>
        <taxon>Pseudomonadati</taxon>
        <taxon>Pseudomonadota</taxon>
        <taxon>Alphaproteobacteria</taxon>
        <taxon>Acetobacterales</taxon>
        <taxon>Roseomonadaceae</taxon>
        <taxon>Roseomonas</taxon>
    </lineage>
</organism>
<keyword evidence="1" id="KW-0812">Transmembrane</keyword>
<protein>
    <submittedName>
        <fullName evidence="2">Uncharacterized protein</fullName>
    </submittedName>
</protein>
<evidence type="ECO:0000256" key="1">
    <source>
        <dbReference type="SAM" id="Phobius"/>
    </source>
</evidence>
<name>A0A9X2BWY0_9PROT</name>
<keyword evidence="1" id="KW-1133">Transmembrane helix</keyword>
<dbReference type="Proteomes" id="UP001139516">
    <property type="component" value="Unassembled WGS sequence"/>
</dbReference>
<accession>A0A9X2BWY0</accession>
<evidence type="ECO:0000313" key="2">
    <source>
        <dbReference type="EMBL" id="MCK8788127.1"/>
    </source>
</evidence>
<reference evidence="2" key="1">
    <citation type="submission" date="2022-04" db="EMBL/GenBank/DDBJ databases">
        <title>Roseomonas acroporae sp. nov., isolated from coral Acropora digitifera.</title>
        <authorList>
            <person name="Sun H."/>
        </authorList>
    </citation>
    <scope>NUCLEOTIDE SEQUENCE</scope>
    <source>
        <strain evidence="2">NAR14</strain>
    </source>
</reference>
<dbReference type="AlphaFoldDB" id="A0A9X2BWY0"/>
<keyword evidence="1" id="KW-0472">Membrane</keyword>
<feature type="transmembrane region" description="Helical" evidence="1">
    <location>
        <begin position="31"/>
        <end position="51"/>
    </location>
</feature>